<accession>A0A645B819</accession>
<proteinExistence type="predicted"/>
<comment type="caution">
    <text evidence="2">The sequence shown here is derived from an EMBL/GenBank/DDBJ whole genome shotgun (WGS) entry which is preliminary data.</text>
</comment>
<sequence>MDVEQHIHRSRLPRCRPEHLPRADGFHPAEYAVAFEKIPHPLPGPSHRRAIVRNRGVGDQFGKQRHISVHHLYRISLH</sequence>
<name>A0A645B819_9ZZZZ</name>
<dbReference type="EMBL" id="VSSQ01018402">
    <property type="protein sequence ID" value="MPM61547.1"/>
    <property type="molecule type" value="Genomic_DNA"/>
</dbReference>
<protein>
    <submittedName>
        <fullName evidence="2">Uncharacterized protein</fullName>
    </submittedName>
</protein>
<evidence type="ECO:0000313" key="2">
    <source>
        <dbReference type="EMBL" id="MPM61547.1"/>
    </source>
</evidence>
<reference evidence="2" key="1">
    <citation type="submission" date="2019-08" db="EMBL/GenBank/DDBJ databases">
        <authorList>
            <person name="Kucharzyk K."/>
            <person name="Murdoch R.W."/>
            <person name="Higgins S."/>
            <person name="Loffler F."/>
        </authorList>
    </citation>
    <scope>NUCLEOTIDE SEQUENCE</scope>
</reference>
<feature type="region of interest" description="Disordered" evidence="1">
    <location>
        <begin position="1"/>
        <end position="21"/>
    </location>
</feature>
<evidence type="ECO:0000256" key="1">
    <source>
        <dbReference type="SAM" id="MobiDB-lite"/>
    </source>
</evidence>
<dbReference type="AlphaFoldDB" id="A0A645B819"/>
<gene>
    <name evidence="2" type="ORF">SDC9_108407</name>
</gene>
<organism evidence="2">
    <name type="scientific">bioreactor metagenome</name>
    <dbReference type="NCBI Taxonomy" id="1076179"/>
    <lineage>
        <taxon>unclassified sequences</taxon>
        <taxon>metagenomes</taxon>
        <taxon>ecological metagenomes</taxon>
    </lineage>
</organism>